<sequence>MARVIALTRTVAQHRKLEALRILIVSGCALALILAGQAFPF</sequence>
<keyword evidence="1" id="KW-0812">Transmembrane</keyword>
<accession>A0ABU8RV17</accession>
<protein>
    <submittedName>
        <fullName evidence="2">Uncharacterized protein</fullName>
    </submittedName>
</protein>
<dbReference type="Proteomes" id="UP001361239">
    <property type="component" value="Unassembled WGS sequence"/>
</dbReference>
<keyword evidence="3" id="KW-1185">Reference proteome</keyword>
<organism evidence="2 3">
    <name type="scientific">Novosphingobium anseongense</name>
    <dbReference type="NCBI Taxonomy" id="3133436"/>
    <lineage>
        <taxon>Bacteria</taxon>
        <taxon>Pseudomonadati</taxon>
        <taxon>Pseudomonadota</taxon>
        <taxon>Alphaproteobacteria</taxon>
        <taxon>Sphingomonadales</taxon>
        <taxon>Sphingomonadaceae</taxon>
        <taxon>Novosphingobium</taxon>
    </lineage>
</organism>
<reference evidence="2 3" key="1">
    <citation type="submission" date="2024-03" db="EMBL/GenBank/DDBJ databases">
        <authorList>
            <person name="Jo J.-H."/>
        </authorList>
    </citation>
    <scope>NUCLEOTIDE SEQUENCE [LARGE SCALE GENOMIC DNA]</scope>
    <source>
        <strain evidence="2 3">PS1R-30</strain>
    </source>
</reference>
<evidence type="ECO:0000313" key="2">
    <source>
        <dbReference type="EMBL" id="MEJ5976930.1"/>
    </source>
</evidence>
<evidence type="ECO:0000313" key="3">
    <source>
        <dbReference type="Proteomes" id="UP001361239"/>
    </source>
</evidence>
<feature type="transmembrane region" description="Helical" evidence="1">
    <location>
        <begin position="20"/>
        <end position="39"/>
    </location>
</feature>
<evidence type="ECO:0000256" key="1">
    <source>
        <dbReference type="SAM" id="Phobius"/>
    </source>
</evidence>
<comment type="caution">
    <text evidence="2">The sequence shown here is derived from an EMBL/GenBank/DDBJ whole genome shotgun (WGS) entry which is preliminary data.</text>
</comment>
<gene>
    <name evidence="2" type="ORF">WG901_09815</name>
</gene>
<keyword evidence="1" id="KW-1133">Transmembrane helix</keyword>
<dbReference type="EMBL" id="JBBHJZ010000002">
    <property type="protein sequence ID" value="MEJ5976930.1"/>
    <property type="molecule type" value="Genomic_DNA"/>
</dbReference>
<dbReference type="RefSeq" id="WP_339586888.1">
    <property type="nucleotide sequence ID" value="NZ_JBBHJZ010000002.1"/>
</dbReference>
<keyword evidence="1" id="KW-0472">Membrane</keyword>
<name>A0ABU8RV17_9SPHN</name>
<proteinExistence type="predicted"/>